<reference evidence="2" key="1">
    <citation type="submission" date="2021-01" db="EMBL/GenBank/DDBJ databases">
        <authorList>
            <person name="Corre E."/>
            <person name="Pelletier E."/>
            <person name="Niang G."/>
            <person name="Scheremetjew M."/>
            <person name="Finn R."/>
            <person name="Kale V."/>
            <person name="Holt S."/>
            <person name="Cochrane G."/>
            <person name="Meng A."/>
            <person name="Brown T."/>
            <person name="Cohen L."/>
        </authorList>
    </citation>
    <scope>NUCLEOTIDE SEQUENCE</scope>
    <source>
        <strain evidence="2">CCMP622</strain>
    </source>
</reference>
<proteinExistence type="predicted"/>
<evidence type="ECO:0000313" key="2">
    <source>
        <dbReference type="EMBL" id="CAD9758069.1"/>
    </source>
</evidence>
<gene>
    <name evidence="2" type="ORF">LSP00402_LOCUS7003</name>
</gene>
<name>A0A7S2TLT3_9EUKA</name>
<protein>
    <submittedName>
        <fullName evidence="2">Uncharacterized protein</fullName>
    </submittedName>
</protein>
<sequence>MLLNMASTSSSTESAGCATDGLSMRTSDGHPRSCSALIRGALSGSFDVVRDVLESTRGNLNLHLVRELIQELRSRSQLVTSDQDTYKAMTTYLLQHYQQQVVERFDRDSKGGSDSAVKTISFQRPCRKWASKNYPRALHVLVCMDEDDQSRSSSLPSPDEVKSSWK</sequence>
<evidence type="ECO:0000256" key="1">
    <source>
        <dbReference type="SAM" id="MobiDB-lite"/>
    </source>
</evidence>
<feature type="compositionally biased region" description="Polar residues" evidence="1">
    <location>
        <begin position="1"/>
        <end position="14"/>
    </location>
</feature>
<feature type="region of interest" description="Disordered" evidence="1">
    <location>
        <begin position="1"/>
        <end position="29"/>
    </location>
</feature>
<accession>A0A7S2TLT3</accession>
<organism evidence="2">
    <name type="scientific">Lotharella oceanica</name>
    <dbReference type="NCBI Taxonomy" id="641309"/>
    <lineage>
        <taxon>Eukaryota</taxon>
        <taxon>Sar</taxon>
        <taxon>Rhizaria</taxon>
        <taxon>Cercozoa</taxon>
        <taxon>Chlorarachniophyceae</taxon>
        <taxon>Lotharella</taxon>
    </lineage>
</organism>
<feature type="region of interest" description="Disordered" evidence="1">
    <location>
        <begin position="147"/>
        <end position="166"/>
    </location>
</feature>
<dbReference type="AlphaFoldDB" id="A0A7S2TLT3"/>
<dbReference type="EMBL" id="HBHP01011304">
    <property type="protein sequence ID" value="CAD9758069.1"/>
    <property type="molecule type" value="Transcribed_RNA"/>
</dbReference>